<evidence type="ECO:0000256" key="2">
    <source>
        <dbReference type="ARBA" id="ARBA00022643"/>
    </source>
</evidence>
<keyword evidence="2" id="KW-0288">FMN</keyword>
<dbReference type="EMBL" id="CP157390">
    <property type="protein sequence ID" value="XBM49257.1"/>
    <property type="molecule type" value="Genomic_DNA"/>
</dbReference>
<dbReference type="PANTHER" id="PTHR43408:SF2">
    <property type="entry name" value="FMN REDUCTASE (NADPH)"/>
    <property type="match status" value="1"/>
</dbReference>
<proteinExistence type="predicted"/>
<dbReference type="NCBIfam" id="TIGR04037">
    <property type="entry name" value="LLM_duo_CE1759"/>
    <property type="match status" value="1"/>
</dbReference>
<name>A0AAU7GF09_9MICO</name>
<dbReference type="SUPFAM" id="SSF52218">
    <property type="entry name" value="Flavoproteins"/>
    <property type="match status" value="1"/>
</dbReference>
<dbReference type="AlphaFoldDB" id="A0AAU7GF09"/>
<dbReference type="PANTHER" id="PTHR43408">
    <property type="entry name" value="FMN REDUCTASE (NADPH)"/>
    <property type="match status" value="1"/>
</dbReference>
<evidence type="ECO:0000259" key="4">
    <source>
        <dbReference type="Pfam" id="PF03358"/>
    </source>
</evidence>
<organism evidence="5">
    <name type="scientific">Leifsonia sp. NPDC080035</name>
    <dbReference type="NCBI Taxonomy" id="3143936"/>
    <lineage>
        <taxon>Bacteria</taxon>
        <taxon>Bacillati</taxon>
        <taxon>Actinomycetota</taxon>
        <taxon>Actinomycetes</taxon>
        <taxon>Micrococcales</taxon>
        <taxon>Microbacteriaceae</taxon>
        <taxon>Leifsonia</taxon>
    </lineage>
</organism>
<sequence>MSDIEQRPFRVAVVNAGVSDPSSTKMLSDRLALRVEANAQRDGRTVETVHIDLRDVLPELPGALASGHLGPKFTKAVEALASADGIIATAPVYKAGPSGLFSSFFQVIDNDLLIAKPVLLGATAGTARHALVVDEQMRSMFAFLRTMTTPTSVFASTEDWQDNSLGKRIDRAARELVVLMESGVESKIKDTSWNSYQHEFGSAGGNELGIDLSSDLMRLATGGSLGAGRA</sequence>
<dbReference type="InterPro" id="IPR029039">
    <property type="entry name" value="Flavoprotein-like_sf"/>
</dbReference>
<evidence type="ECO:0000313" key="5">
    <source>
        <dbReference type="EMBL" id="XBM49257.1"/>
    </source>
</evidence>
<evidence type="ECO:0000256" key="1">
    <source>
        <dbReference type="ARBA" id="ARBA00022630"/>
    </source>
</evidence>
<protein>
    <submittedName>
        <fullName evidence="5">CE1759 family FMN reductase</fullName>
        <ecNumber evidence="5">1.-.-.-</ecNumber>
    </submittedName>
</protein>
<dbReference type="InterPro" id="IPR005025">
    <property type="entry name" value="FMN_Rdtase-like_dom"/>
</dbReference>
<feature type="domain" description="NADPH-dependent FMN reductase-like" evidence="4">
    <location>
        <begin position="10"/>
        <end position="160"/>
    </location>
</feature>
<dbReference type="InterPro" id="IPR051814">
    <property type="entry name" value="NAD(P)H-dep_FMN_reductase"/>
</dbReference>
<reference evidence="5" key="1">
    <citation type="submission" date="2024-05" db="EMBL/GenBank/DDBJ databases">
        <title>The Natural Products Discovery Center: Release of the First 8490 Sequenced Strains for Exploring Actinobacteria Biosynthetic Diversity.</title>
        <authorList>
            <person name="Kalkreuter E."/>
            <person name="Kautsar S.A."/>
            <person name="Yang D."/>
            <person name="Bader C.D."/>
            <person name="Teijaro C.N."/>
            <person name="Fluegel L."/>
            <person name="Davis C.M."/>
            <person name="Simpson J.R."/>
            <person name="Lauterbach L."/>
            <person name="Steele A.D."/>
            <person name="Gui C."/>
            <person name="Meng S."/>
            <person name="Li G."/>
            <person name="Viehrig K."/>
            <person name="Ye F."/>
            <person name="Su P."/>
            <person name="Kiefer A.F."/>
            <person name="Nichols A."/>
            <person name="Cepeda A.J."/>
            <person name="Yan W."/>
            <person name="Fan B."/>
            <person name="Jiang Y."/>
            <person name="Adhikari A."/>
            <person name="Zheng C.-J."/>
            <person name="Schuster L."/>
            <person name="Cowan T.M."/>
            <person name="Smanski M.J."/>
            <person name="Chevrette M.G."/>
            <person name="de Carvalho L.P.S."/>
            <person name="Shen B."/>
        </authorList>
    </citation>
    <scope>NUCLEOTIDE SEQUENCE</scope>
    <source>
        <strain evidence="5">NPDC080035</strain>
    </source>
</reference>
<gene>
    <name evidence="5" type="ORF">AAME72_05195</name>
</gene>
<dbReference type="Pfam" id="PF03358">
    <property type="entry name" value="FMN_red"/>
    <property type="match status" value="1"/>
</dbReference>
<keyword evidence="1" id="KW-0285">Flavoprotein</keyword>
<evidence type="ECO:0000256" key="3">
    <source>
        <dbReference type="ARBA" id="ARBA00023002"/>
    </source>
</evidence>
<dbReference type="EC" id="1.-.-.-" evidence="5"/>
<dbReference type="GO" id="GO:0016491">
    <property type="term" value="F:oxidoreductase activity"/>
    <property type="evidence" value="ECO:0007669"/>
    <property type="project" value="UniProtKB-KW"/>
</dbReference>
<keyword evidence="3 5" id="KW-0560">Oxidoreductase</keyword>
<accession>A0AAU7GF09</accession>
<dbReference type="Gene3D" id="3.40.50.360">
    <property type="match status" value="1"/>
</dbReference>
<dbReference type="InterPro" id="IPR023932">
    <property type="entry name" value="CE1759_FMN_reduct"/>
</dbReference>
<dbReference type="RefSeq" id="WP_348789176.1">
    <property type="nucleotide sequence ID" value="NZ_CP157390.1"/>
</dbReference>